<accession>A0ABD7RYZ1</accession>
<dbReference type="Pfam" id="PF13271">
    <property type="entry name" value="DUF4062"/>
    <property type="match status" value="1"/>
</dbReference>
<protein>
    <submittedName>
        <fullName evidence="2">DUF4062 domain-containing protein</fullName>
    </submittedName>
</protein>
<name>A0ABD7RYZ1_ECTME</name>
<evidence type="ECO:0000313" key="3">
    <source>
        <dbReference type="Proteomes" id="UP000317327"/>
    </source>
</evidence>
<sequence length="398" mass="46457">MAGLRVFVSSTCYDLSVIRSQLRIFIQNLGHEPLMSDYSDLLYDPRIHTHTSCVDEVASADVVVLIVGSRFGGKTVPEALAKLDFDSLKKESKSIESLKKQENLSVTQLEILKAVESGIPVFTFVDSSVWHDHALYEKNKDKPIINDISFPSIEKPETASFIFEFINFLRHRARGNVVFTFTKLQDIEENLRKQWSSLFQKLIQEQRTRLFEAKRIDNLTEQFEDLKTAILTSIGTTNERDVARGVVRFRRLIDFVRSMGLRDLNFLIHGRHSWDELLRYAEIDKVLDAAELPEEILYQRRNNFGSRPRMFLIKTDRTFFELRTSPDFFHSLSLEWEAFMELSEDTREIIVDALSDMRPGMGPLRYIREPFDYYLDKWIHQEQLIKDRDDEGDINNNA</sequence>
<reference evidence="2 3" key="1">
    <citation type="submission" date="2019-01" db="EMBL/GenBank/DDBJ databases">
        <title>Whole genome shotgun sequencing of Pseudomonas spp. isolated by its ability to degrade furfural.</title>
        <authorList>
            <person name="Donoso R."/>
            <person name="Farkas C."/>
            <person name="Villegas P."/>
            <person name="Gonzales-Toro F."/>
            <person name="Guajardo-Parra M."/>
            <person name="Araya-Nail M."/>
            <person name="Morgante V."/>
            <person name="Perez-Pantoja D."/>
        </authorList>
    </citation>
    <scope>NUCLEOTIDE SEQUENCE [LARGE SCALE GENOMIC DNA]</scope>
    <source>
        <strain evidence="2 3">VN231</strain>
    </source>
</reference>
<feature type="domain" description="DUF4062" evidence="1">
    <location>
        <begin position="5"/>
        <end position="100"/>
    </location>
</feature>
<gene>
    <name evidence="2" type="ORF">EQ836_14905</name>
</gene>
<dbReference type="Proteomes" id="UP000317327">
    <property type="component" value="Unassembled WGS sequence"/>
</dbReference>
<dbReference type="InterPro" id="IPR025139">
    <property type="entry name" value="DUF4062"/>
</dbReference>
<dbReference type="EMBL" id="SCFV01000007">
    <property type="protein sequence ID" value="TRO16574.1"/>
    <property type="molecule type" value="Genomic_DNA"/>
</dbReference>
<evidence type="ECO:0000313" key="2">
    <source>
        <dbReference type="EMBL" id="TRO16574.1"/>
    </source>
</evidence>
<organism evidence="2 3">
    <name type="scientific">Ectopseudomonas mendocina</name>
    <name type="common">Pseudomonas mendocina</name>
    <dbReference type="NCBI Taxonomy" id="300"/>
    <lineage>
        <taxon>Bacteria</taxon>
        <taxon>Pseudomonadati</taxon>
        <taxon>Pseudomonadota</taxon>
        <taxon>Gammaproteobacteria</taxon>
        <taxon>Pseudomonadales</taxon>
        <taxon>Pseudomonadaceae</taxon>
        <taxon>Ectopseudomonas</taxon>
    </lineage>
</organism>
<proteinExistence type="predicted"/>
<evidence type="ECO:0000259" key="1">
    <source>
        <dbReference type="Pfam" id="PF13271"/>
    </source>
</evidence>
<dbReference type="RefSeq" id="WP_143502072.1">
    <property type="nucleotide sequence ID" value="NZ_SCFV01000007.1"/>
</dbReference>
<comment type="caution">
    <text evidence="2">The sequence shown here is derived from an EMBL/GenBank/DDBJ whole genome shotgun (WGS) entry which is preliminary data.</text>
</comment>
<dbReference type="AlphaFoldDB" id="A0ABD7RYZ1"/>